<accession>A0A1I1UFN4</accession>
<dbReference type="PANTHER" id="PTHR33352:SF3">
    <property type="entry name" value="SLR1612 PROTEIN"/>
    <property type="match status" value="1"/>
</dbReference>
<reference evidence="4" key="1">
    <citation type="submission" date="2016-10" db="EMBL/GenBank/DDBJ databases">
        <authorList>
            <person name="Varghese N."/>
            <person name="Submissions S."/>
        </authorList>
    </citation>
    <scope>NUCLEOTIDE SEQUENCE [LARGE SCALE GENOMIC DNA]</scope>
    <source>
        <strain evidence="4">ATCC 25963</strain>
    </source>
</reference>
<keyword evidence="1" id="KW-0175">Coiled coil</keyword>
<dbReference type="OrthoDB" id="280487at2"/>
<feature type="coiled-coil region" evidence="1">
    <location>
        <begin position="210"/>
        <end position="259"/>
    </location>
</feature>
<dbReference type="AlphaFoldDB" id="A0A1I1UFN4"/>
<keyword evidence="4" id="KW-1185">Reference proteome</keyword>
<evidence type="ECO:0000313" key="3">
    <source>
        <dbReference type="EMBL" id="SFD69579.1"/>
    </source>
</evidence>
<keyword evidence="3" id="KW-0255">Endonuclease</keyword>
<dbReference type="Gene3D" id="3.90.1570.10">
    <property type="entry name" value="tt1808, chain A"/>
    <property type="match status" value="1"/>
</dbReference>
<feature type="domain" description="Putative restriction endonuclease" evidence="2">
    <location>
        <begin position="32"/>
        <end position="142"/>
    </location>
</feature>
<protein>
    <submittedName>
        <fullName evidence="3">Putative restriction endonuclease</fullName>
    </submittedName>
</protein>
<dbReference type="SUPFAM" id="SSF52980">
    <property type="entry name" value="Restriction endonuclease-like"/>
    <property type="match status" value="1"/>
</dbReference>
<dbReference type="PANTHER" id="PTHR33352">
    <property type="entry name" value="SLR1095 PROTEIN"/>
    <property type="match status" value="1"/>
</dbReference>
<sequence>MALDTNTSREPTGGVVYPVCDDMGESGLQVFVTRLLMGLFEDYFAALEREAFVGCNQFFYYKQGDPRSVVAPDLYVIDGVSIHPTELKSWKIWEHDGKAPTLALEIVSDEYPKDYGDRLLERYRDLGVHELVRYDPVHLSRRKRELFAHFVRDERGQLIRRPTIGDRIQLVSYDVWLVRGAHDELRLGLGPKGESLWPTAQERIAQVSDRAAVEAARAAAEAERADAEAARAAAEAARADSAQAELERLRAELAALRGR</sequence>
<dbReference type="InterPro" id="IPR012296">
    <property type="entry name" value="Nuclease_put_TT1808"/>
</dbReference>
<dbReference type="EMBL" id="FOMX01000003">
    <property type="protein sequence ID" value="SFD69579.1"/>
    <property type="molecule type" value="Genomic_DNA"/>
</dbReference>
<name>A0A1I1UFN4_9BACT</name>
<dbReference type="Proteomes" id="UP000199400">
    <property type="component" value="Unassembled WGS sequence"/>
</dbReference>
<keyword evidence="3" id="KW-0540">Nuclease</keyword>
<dbReference type="InterPro" id="IPR011335">
    <property type="entry name" value="Restrct_endonuc-II-like"/>
</dbReference>
<dbReference type="InterPro" id="IPR008538">
    <property type="entry name" value="Uma2"/>
</dbReference>
<evidence type="ECO:0000313" key="4">
    <source>
        <dbReference type="Proteomes" id="UP000199400"/>
    </source>
</evidence>
<gene>
    <name evidence="3" type="ORF">SAMN02745121_01214</name>
</gene>
<organism evidence="3 4">
    <name type="scientific">Nannocystis exedens</name>
    <dbReference type="NCBI Taxonomy" id="54"/>
    <lineage>
        <taxon>Bacteria</taxon>
        <taxon>Pseudomonadati</taxon>
        <taxon>Myxococcota</taxon>
        <taxon>Polyangia</taxon>
        <taxon>Nannocystales</taxon>
        <taxon>Nannocystaceae</taxon>
        <taxon>Nannocystis</taxon>
    </lineage>
</organism>
<dbReference type="STRING" id="54.SAMN02745121_01214"/>
<proteinExistence type="predicted"/>
<keyword evidence="3" id="KW-0378">Hydrolase</keyword>
<dbReference type="GO" id="GO:0004519">
    <property type="term" value="F:endonuclease activity"/>
    <property type="evidence" value="ECO:0007669"/>
    <property type="project" value="UniProtKB-KW"/>
</dbReference>
<dbReference type="Pfam" id="PF05685">
    <property type="entry name" value="Uma2"/>
    <property type="match status" value="1"/>
</dbReference>
<evidence type="ECO:0000259" key="2">
    <source>
        <dbReference type="Pfam" id="PF05685"/>
    </source>
</evidence>
<evidence type="ECO:0000256" key="1">
    <source>
        <dbReference type="SAM" id="Coils"/>
    </source>
</evidence>
<dbReference type="CDD" id="cd06260">
    <property type="entry name" value="DUF820-like"/>
    <property type="match status" value="1"/>
</dbReference>